<dbReference type="Proteomes" id="UP000000683">
    <property type="component" value="Chromosome"/>
</dbReference>
<keyword evidence="1" id="KW-1133">Transmembrane helix</keyword>
<reference evidence="2 3" key="1">
    <citation type="journal article" date="2011" name="J. Bacteriol.">
        <title>Complete genome sequence of the polycyclic aromatic hydrocarbon-degrading bacterium Alteromonas sp. strain SN2.</title>
        <authorList>
            <person name="Jin H.M."/>
            <person name="Jeong H."/>
            <person name="Moon E.J."/>
            <person name="Math R.K."/>
            <person name="Lee K."/>
            <person name="Kim H.J."/>
            <person name="Jeon C.O."/>
            <person name="Oh T.K."/>
            <person name="Kim J.F."/>
        </authorList>
    </citation>
    <scope>NUCLEOTIDE SEQUENCE [LARGE SCALE GENOMIC DNA]</scope>
    <source>
        <strain evidence="3">JCM 17741 / KACC 18427 / KCTC 11700BP / SN2</strain>
    </source>
</reference>
<dbReference type="HOGENOM" id="CLU_105726_0_0_6"/>
<proteinExistence type="predicted"/>
<dbReference type="AlphaFoldDB" id="F5ZAG8"/>
<dbReference type="RefSeq" id="WP_013782880.1">
    <property type="nucleotide sequence ID" value="NC_015554.1"/>
</dbReference>
<organism evidence="2 3">
    <name type="scientific">Alteromonas naphthalenivorans</name>
    <dbReference type="NCBI Taxonomy" id="715451"/>
    <lineage>
        <taxon>Bacteria</taxon>
        <taxon>Pseudomonadati</taxon>
        <taxon>Pseudomonadota</taxon>
        <taxon>Gammaproteobacteria</taxon>
        <taxon>Alteromonadales</taxon>
        <taxon>Alteromonadaceae</taxon>
        <taxon>Alteromonas/Salinimonas group</taxon>
        <taxon>Alteromonas</taxon>
    </lineage>
</organism>
<keyword evidence="3" id="KW-1185">Reference proteome</keyword>
<evidence type="ECO:0000313" key="3">
    <source>
        <dbReference type="Proteomes" id="UP000000683"/>
    </source>
</evidence>
<dbReference type="InterPro" id="IPR029021">
    <property type="entry name" value="Prot-tyrosine_phosphatase-like"/>
</dbReference>
<feature type="transmembrane region" description="Helical" evidence="1">
    <location>
        <begin position="36"/>
        <end position="55"/>
    </location>
</feature>
<protein>
    <submittedName>
        <fullName evidence="2">Uncharacterized protein</fullName>
    </submittedName>
</protein>
<dbReference type="eggNOG" id="COG3453">
    <property type="taxonomic scope" value="Bacteria"/>
</dbReference>
<dbReference type="CDD" id="cd14503">
    <property type="entry name" value="PTP-bact"/>
    <property type="match status" value="1"/>
</dbReference>
<dbReference type="Gene3D" id="3.90.190.10">
    <property type="entry name" value="Protein tyrosine phosphatase superfamily"/>
    <property type="match status" value="1"/>
</dbReference>
<gene>
    <name evidence="2" type="ordered locus">ambt_01920</name>
</gene>
<dbReference type="SUPFAM" id="SSF52799">
    <property type="entry name" value="(Phosphotyrosine protein) phosphatases II"/>
    <property type="match status" value="1"/>
</dbReference>
<dbReference type="EMBL" id="CP002339">
    <property type="protein sequence ID" value="AEF01938.1"/>
    <property type="molecule type" value="Genomic_DNA"/>
</dbReference>
<evidence type="ECO:0000313" key="2">
    <source>
        <dbReference type="EMBL" id="AEF01938.1"/>
    </source>
</evidence>
<name>F5ZAG8_ALTNA</name>
<accession>F5ZAG8</accession>
<keyword evidence="1" id="KW-0812">Transmembrane</keyword>
<evidence type="ECO:0000256" key="1">
    <source>
        <dbReference type="SAM" id="Phobius"/>
    </source>
</evidence>
<keyword evidence="1" id="KW-0472">Membrane</keyword>
<sequence length="241" mass="26989">MTKITIEFILDLAQSGLKHEYYLLAVMAMRRKTTSFLSSFLVVAIALINTSSSVGSTVTVTSDISKEKGIIAPEISLNSLTNYQVNNDRMVSSGLPSAAHFQLLKDEGIGRVIDLIPGERGQEQLMVEALSLDYHNIQVEWEHPTLANFKEYTGYMAQANSADDKVLTHCKLNWRGAVFTYLYRITALGESELSAKQDLLAIWQPNQTWFQFINSVIDDFNQTHNAQLVTSVTPQVEPLEQ</sequence>
<dbReference type="KEGG" id="alt:ambt_01920"/>